<keyword evidence="1" id="KW-0223">Dioxygenase</keyword>
<name>A0A518RLL4_9SPHN</name>
<dbReference type="AlphaFoldDB" id="A0A518RLL4"/>
<gene>
    <name evidence="1" type="ORF">FPZ54_16160</name>
</gene>
<evidence type="ECO:0000313" key="2">
    <source>
        <dbReference type="Proteomes" id="UP000318055"/>
    </source>
</evidence>
<dbReference type="RefSeq" id="WP_145849946.1">
    <property type="nucleotide sequence ID" value="NZ_CP042239.1"/>
</dbReference>
<dbReference type="Pfam" id="PF05721">
    <property type="entry name" value="PhyH"/>
    <property type="match status" value="1"/>
</dbReference>
<keyword evidence="1" id="KW-0560">Oxidoreductase</keyword>
<dbReference type="KEGG" id="ssua:FPZ54_16160"/>
<dbReference type="OrthoDB" id="9791262at2"/>
<accession>A0A518RLL4</accession>
<dbReference type="Gene3D" id="2.60.120.620">
    <property type="entry name" value="q2cbj1_9rhob like domain"/>
    <property type="match status" value="1"/>
</dbReference>
<reference evidence="1 2" key="1">
    <citation type="submission" date="2019-07" db="EMBL/GenBank/DDBJ databases">
        <title>Sphingomonas alkalisoli sp. nov., isolated from rhizosphere soil of Suaedae salsa.</title>
        <authorList>
            <person name="Zhang H."/>
            <person name="Xu L."/>
            <person name="Zhang J.-X."/>
            <person name="Sun J.-Q."/>
        </authorList>
    </citation>
    <scope>NUCLEOTIDE SEQUENCE [LARGE SCALE GENOMIC DNA]</scope>
    <source>
        <strain evidence="1 2">XS-10</strain>
    </source>
</reference>
<dbReference type="GO" id="GO:0016706">
    <property type="term" value="F:2-oxoglutarate-dependent dioxygenase activity"/>
    <property type="evidence" value="ECO:0007669"/>
    <property type="project" value="UniProtKB-ARBA"/>
</dbReference>
<dbReference type="EMBL" id="CP042239">
    <property type="protein sequence ID" value="QDX28331.1"/>
    <property type="molecule type" value="Genomic_DNA"/>
</dbReference>
<evidence type="ECO:0000313" key="1">
    <source>
        <dbReference type="EMBL" id="QDX28331.1"/>
    </source>
</evidence>
<dbReference type="InterPro" id="IPR008775">
    <property type="entry name" value="Phytyl_CoA_dOase-like"/>
</dbReference>
<keyword evidence="2" id="KW-1185">Reference proteome</keyword>
<dbReference type="SUPFAM" id="SSF51197">
    <property type="entry name" value="Clavaminate synthase-like"/>
    <property type="match status" value="1"/>
</dbReference>
<sequence length="219" mass="23514">MWFASHGAERIDAVALPLCGEIERAIATLPRDQPGLRIHGTPGLSALLEPGGAIAATVAGFAGGLSRPVRALLFDKSAPTNWSLAWHQDRTICVRERRDVAGFGPWTVKSGLLHVAPPIAVLERMVTIRIHLDDVPADNAPLLIAPGSHRVGLVREDTIDAVVKDCGVHVCTAWTGDIWLYATPILHASQAAAVPRRRRVLQVDYAAFDLPGGLIWSGI</sequence>
<proteinExistence type="predicted"/>
<dbReference type="Proteomes" id="UP000318055">
    <property type="component" value="Chromosome"/>
</dbReference>
<organism evidence="1 2">
    <name type="scientific">Sphingomonas suaedae</name>
    <dbReference type="NCBI Taxonomy" id="2599297"/>
    <lineage>
        <taxon>Bacteria</taxon>
        <taxon>Pseudomonadati</taxon>
        <taxon>Pseudomonadota</taxon>
        <taxon>Alphaproteobacteria</taxon>
        <taxon>Sphingomonadales</taxon>
        <taxon>Sphingomonadaceae</taxon>
        <taxon>Sphingomonas</taxon>
    </lineage>
</organism>
<protein>
    <submittedName>
        <fullName evidence="1">Phytanoyl-CoA dioxygenase family protein</fullName>
    </submittedName>
</protein>